<dbReference type="PANTHER" id="PTHR43283:SF11">
    <property type="entry name" value="BETA-LACTAMASE-RELATED DOMAIN-CONTAINING PROTEIN"/>
    <property type="match status" value="1"/>
</dbReference>
<keyword evidence="5" id="KW-1185">Reference proteome</keyword>
<sequence>MITRRAALTVFTGAAVAVTAGRTAGAATPAASVAPIALSGPPVGRFDQPQHGFAPPGTLLRYGSPEQAGLDPAPIAAALAAEDAWTRPDPATGHPMFSGQVTLLAHDGIVVADHASGYALRYADQQGDLLPPDQWIEMRTDTIFDLASLSKLFTSIVAVQQIQAGRLGLYATVAGYLPEFAVNGKGSITIEQLLTHTSGLPPDPSPPLWQYPDMPSRIKAILDTTPQYPAGSTYLYSDLNMLSLQQVLEHITGKPLDVLVRGGITAPLGMRDTMYNPPASLKPRIAAEEYEVGPGEPQRGLVWGQVHDENAWAMGGVAGHAGVFSTVADMAVLAQTVLGGGAYRGHRILTEQSVRQMLTDYNSRFPGDAHGLGFELDQRWYMGRLDSPATAGHTGFTGTTMVVDPESRSIALQFSNRCHPTRNWGSTNPARRAAAGGLANAMAVRAPGGVPSWYSGIGDAMTATLTTALTPRGGPVEVRYDTFVDTEAGSDFSYLESSEDDGTSWQAVPVTATGPGAPQGSVTTLSGGMRSWWRVSAQPTVNGGRLLLRWRYTTDPEYTGRGVNVANVRVYDSRGLLLDGNRSPEAFTPQNWTLTLR</sequence>
<evidence type="ECO:0000259" key="3">
    <source>
        <dbReference type="Pfam" id="PF00144"/>
    </source>
</evidence>
<dbReference type="EMBL" id="JANFNG010000001">
    <property type="protein sequence ID" value="MCQ4079551.1"/>
    <property type="molecule type" value="Genomic_DNA"/>
</dbReference>
<feature type="chain" id="PRO_5047529447" evidence="2">
    <location>
        <begin position="27"/>
        <end position="597"/>
    </location>
</feature>
<accession>A0ABT1PPF3</accession>
<evidence type="ECO:0000256" key="2">
    <source>
        <dbReference type="SAM" id="SignalP"/>
    </source>
</evidence>
<feature type="signal peptide" evidence="2">
    <location>
        <begin position="1"/>
        <end position="26"/>
    </location>
</feature>
<dbReference type="InterPro" id="IPR050789">
    <property type="entry name" value="Diverse_Enzym_Activities"/>
</dbReference>
<organism evidence="4 5">
    <name type="scientific">Streptomyces humicola</name>
    <dbReference type="NCBI Taxonomy" id="2953240"/>
    <lineage>
        <taxon>Bacteria</taxon>
        <taxon>Bacillati</taxon>
        <taxon>Actinomycetota</taxon>
        <taxon>Actinomycetes</taxon>
        <taxon>Kitasatosporales</taxon>
        <taxon>Streptomycetaceae</taxon>
        <taxon>Streptomyces</taxon>
    </lineage>
</organism>
<name>A0ABT1PPF3_9ACTN</name>
<keyword evidence="1 4" id="KW-0378">Hydrolase</keyword>
<dbReference type="Proteomes" id="UP001057702">
    <property type="component" value="Unassembled WGS sequence"/>
</dbReference>
<evidence type="ECO:0000256" key="1">
    <source>
        <dbReference type="ARBA" id="ARBA00022801"/>
    </source>
</evidence>
<dbReference type="Pfam" id="PF00144">
    <property type="entry name" value="Beta-lactamase"/>
    <property type="match status" value="1"/>
</dbReference>
<dbReference type="InterPro" id="IPR012338">
    <property type="entry name" value="Beta-lactam/transpept-like"/>
</dbReference>
<gene>
    <name evidence="4" type="ORF">NGB36_02775</name>
</gene>
<comment type="caution">
    <text evidence="4">The sequence shown here is derived from an EMBL/GenBank/DDBJ whole genome shotgun (WGS) entry which is preliminary data.</text>
</comment>
<reference evidence="4" key="1">
    <citation type="submission" date="2022-06" db="EMBL/GenBank/DDBJ databases">
        <title>Draft genome sequence of Streptomyces sp. RB6PN25 isolated from peat swamp forest in Thailand.</title>
        <authorList>
            <person name="Duangmal K."/>
            <person name="Klaysubun C."/>
        </authorList>
    </citation>
    <scope>NUCLEOTIDE SEQUENCE</scope>
    <source>
        <strain evidence="4">RB6PN25</strain>
    </source>
</reference>
<dbReference type="Gene3D" id="3.40.710.10">
    <property type="entry name" value="DD-peptidase/beta-lactamase superfamily"/>
    <property type="match status" value="1"/>
</dbReference>
<protein>
    <submittedName>
        <fullName evidence="4">Serine hydrolase</fullName>
    </submittedName>
</protein>
<dbReference type="InterPro" id="IPR001466">
    <property type="entry name" value="Beta-lactam-related"/>
</dbReference>
<feature type="domain" description="Beta-lactamase-related" evidence="3">
    <location>
        <begin position="99"/>
        <end position="435"/>
    </location>
</feature>
<keyword evidence="2" id="KW-0732">Signal</keyword>
<evidence type="ECO:0000313" key="4">
    <source>
        <dbReference type="EMBL" id="MCQ4079551.1"/>
    </source>
</evidence>
<dbReference type="SUPFAM" id="SSF56601">
    <property type="entry name" value="beta-lactamase/transpeptidase-like"/>
    <property type="match status" value="1"/>
</dbReference>
<proteinExistence type="predicted"/>
<evidence type="ECO:0000313" key="5">
    <source>
        <dbReference type="Proteomes" id="UP001057702"/>
    </source>
</evidence>
<dbReference type="PANTHER" id="PTHR43283">
    <property type="entry name" value="BETA-LACTAMASE-RELATED"/>
    <property type="match status" value="1"/>
</dbReference>
<dbReference type="GO" id="GO:0016787">
    <property type="term" value="F:hydrolase activity"/>
    <property type="evidence" value="ECO:0007669"/>
    <property type="project" value="UniProtKB-KW"/>
</dbReference>
<dbReference type="RefSeq" id="WP_255918395.1">
    <property type="nucleotide sequence ID" value="NZ_JANFNG010000001.1"/>
</dbReference>
<dbReference type="Pfam" id="PF20773">
    <property type="entry name" value="InhA-like_MAM"/>
    <property type="match status" value="1"/>
</dbReference>